<evidence type="ECO:0000256" key="1">
    <source>
        <dbReference type="SAM" id="MobiDB-lite"/>
    </source>
</evidence>
<dbReference type="PANTHER" id="PTHR35374">
    <property type="entry name" value="CYCLIN-DEPENDENT KINASE 11A-LIKE"/>
    <property type="match status" value="1"/>
</dbReference>
<dbReference type="AlphaFoldDB" id="D7ELT7"/>
<dbReference type="PhylomeDB" id="D7ELT7"/>
<gene>
    <name evidence="2" type="primary">GLEAN_01857</name>
    <name evidence="2" type="ORF">TcasGA2_TC001857</name>
</gene>
<proteinExistence type="predicted"/>
<organism evidence="2 3">
    <name type="scientific">Tribolium castaneum</name>
    <name type="common">Red flour beetle</name>
    <dbReference type="NCBI Taxonomy" id="7070"/>
    <lineage>
        <taxon>Eukaryota</taxon>
        <taxon>Metazoa</taxon>
        <taxon>Ecdysozoa</taxon>
        <taxon>Arthropoda</taxon>
        <taxon>Hexapoda</taxon>
        <taxon>Insecta</taxon>
        <taxon>Pterygota</taxon>
        <taxon>Neoptera</taxon>
        <taxon>Endopterygota</taxon>
        <taxon>Coleoptera</taxon>
        <taxon>Polyphaga</taxon>
        <taxon>Cucujiformia</taxon>
        <taxon>Tenebrionidae</taxon>
        <taxon>Tenebrionidae incertae sedis</taxon>
        <taxon>Tribolium</taxon>
    </lineage>
</organism>
<evidence type="ECO:0000313" key="3">
    <source>
        <dbReference type="Proteomes" id="UP000007266"/>
    </source>
</evidence>
<reference evidence="2 3" key="1">
    <citation type="journal article" date="2008" name="Nature">
        <title>The genome of the model beetle and pest Tribolium castaneum.</title>
        <authorList>
            <consortium name="Tribolium Genome Sequencing Consortium"/>
            <person name="Richards S."/>
            <person name="Gibbs R.A."/>
            <person name="Weinstock G.M."/>
            <person name="Brown S.J."/>
            <person name="Denell R."/>
            <person name="Beeman R.W."/>
            <person name="Gibbs R."/>
            <person name="Beeman R.W."/>
            <person name="Brown S.J."/>
            <person name="Bucher G."/>
            <person name="Friedrich M."/>
            <person name="Grimmelikhuijzen C.J."/>
            <person name="Klingler M."/>
            <person name="Lorenzen M."/>
            <person name="Richards S."/>
            <person name="Roth S."/>
            <person name="Schroder R."/>
            <person name="Tautz D."/>
            <person name="Zdobnov E.M."/>
            <person name="Muzny D."/>
            <person name="Gibbs R.A."/>
            <person name="Weinstock G.M."/>
            <person name="Attaway T."/>
            <person name="Bell S."/>
            <person name="Buhay C.J."/>
            <person name="Chandrabose M.N."/>
            <person name="Chavez D."/>
            <person name="Clerk-Blankenburg K.P."/>
            <person name="Cree A."/>
            <person name="Dao M."/>
            <person name="Davis C."/>
            <person name="Chacko J."/>
            <person name="Dinh H."/>
            <person name="Dugan-Rocha S."/>
            <person name="Fowler G."/>
            <person name="Garner T.T."/>
            <person name="Garnes J."/>
            <person name="Gnirke A."/>
            <person name="Hawes A."/>
            <person name="Hernandez J."/>
            <person name="Hines S."/>
            <person name="Holder M."/>
            <person name="Hume J."/>
            <person name="Jhangiani S.N."/>
            <person name="Joshi V."/>
            <person name="Khan Z.M."/>
            <person name="Jackson L."/>
            <person name="Kovar C."/>
            <person name="Kowis A."/>
            <person name="Lee S."/>
            <person name="Lewis L.R."/>
            <person name="Margolis J."/>
            <person name="Morgan M."/>
            <person name="Nazareth L.V."/>
            <person name="Nguyen N."/>
            <person name="Okwuonu G."/>
            <person name="Parker D."/>
            <person name="Richards S."/>
            <person name="Ruiz S.J."/>
            <person name="Santibanez J."/>
            <person name="Savard J."/>
            <person name="Scherer S.E."/>
            <person name="Schneider B."/>
            <person name="Sodergren E."/>
            <person name="Tautz D."/>
            <person name="Vattahil S."/>
            <person name="Villasana D."/>
            <person name="White C.S."/>
            <person name="Wright R."/>
            <person name="Park Y."/>
            <person name="Beeman R.W."/>
            <person name="Lord J."/>
            <person name="Oppert B."/>
            <person name="Lorenzen M."/>
            <person name="Brown S."/>
            <person name="Wang L."/>
            <person name="Savard J."/>
            <person name="Tautz D."/>
            <person name="Richards S."/>
            <person name="Weinstock G."/>
            <person name="Gibbs R.A."/>
            <person name="Liu Y."/>
            <person name="Worley K."/>
            <person name="Weinstock G."/>
            <person name="Elsik C.G."/>
            <person name="Reese J.T."/>
            <person name="Elhaik E."/>
            <person name="Landan G."/>
            <person name="Graur D."/>
            <person name="Arensburger P."/>
            <person name="Atkinson P."/>
            <person name="Beeman R.W."/>
            <person name="Beidler J."/>
            <person name="Brown S.J."/>
            <person name="Demuth J.P."/>
            <person name="Drury D.W."/>
            <person name="Du Y.Z."/>
            <person name="Fujiwara H."/>
            <person name="Lorenzen M."/>
            <person name="Maselli V."/>
            <person name="Osanai M."/>
            <person name="Park Y."/>
            <person name="Robertson H.M."/>
            <person name="Tu Z."/>
            <person name="Wang J.J."/>
            <person name="Wang S."/>
            <person name="Richards S."/>
            <person name="Song H."/>
            <person name="Zhang L."/>
            <person name="Sodergren E."/>
            <person name="Werner D."/>
            <person name="Stanke M."/>
            <person name="Morgenstern B."/>
            <person name="Solovyev V."/>
            <person name="Kosarev P."/>
            <person name="Brown G."/>
            <person name="Chen H.C."/>
            <person name="Ermolaeva O."/>
            <person name="Hlavina W."/>
            <person name="Kapustin Y."/>
            <person name="Kiryutin B."/>
            <person name="Kitts P."/>
            <person name="Maglott D."/>
            <person name="Pruitt K."/>
            <person name="Sapojnikov V."/>
            <person name="Souvorov A."/>
            <person name="Mackey A.J."/>
            <person name="Waterhouse R.M."/>
            <person name="Wyder S."/>
            <person name="Zdobnov E.M."/>
            <person name="Zdobnov E.M."/>
            <person name="Wyder S."/>
            <person name="Kriventseva E.V."/>
            <person name="Kadowaki T."/>
            <person name="Bork P."/>
            <person name="Aranda M."/>
            <person name="Bao R."/>
            <person name="Beermann A."/>
            <person name="Berns N."/>
            <person name="Bolognesi R."/>
            <person name="Bonneton F."/>
            <person name="Bopp D."/>
            <person name="Brown S.J."/>
            <person name="Bucher G."/>
            <person name="Butts T."/>
            <person name="Chaumot A."/>
            <person name="Denell R.E."/>
            <person name="Ferrier D.E."/>
            <person name="Friedrich M."/>
            <person name="Gordon C.M."/>
            <person name="Jindra M."/>
            <person name="Klingler M."/>
            <person name="Lan Q."/>
            <person name="Lattorff H.M."/>
            <person name="Laudet V."/>
            <person name="von Levetsow C."/>
            <person name="Liu Z."/>
            <person name="Lutz R."/>
            <person name="Lynch J.A."/>
            <person name="da Fonseca R.N."/>
            <person name="Posnien N."/>
            <person name="Reuter R."/>
            <person name="Roth S."/>
            <person name="Savard J."/>
            <person name="Schinko J.B."/>
            <person name="Schmitt C."/>
            <person name="Schoppmeier M."/>
            <person name="Schroder R."/>
            <person name="Shippy T.D."/>
            <person name="Simonnet F."/>
            <person name="Marques-Souza H."/>
            <person name="Tautz D."/>
            <person name="Tomoyasu Y."/>
            <person name="Trauner J."/>
            <person name="Van der Zee M."/>
            <person name="Vervoort M."/>
            <person name="Wittkopp N."/>
            <person name="Wimmer E.A."/>
            <person name="Yang X."/>
            <person name="Jones A.K."/>
            <person name="Sattelle D.B."/>
            <person name="Ebert P.R."/>
            <person name="Nelson D."/>
            <person name="Scott J.G."/>
            <person name="Beeman R.W."/>
            <person name="Muthukrishnan S."/>
            <person name="Kramer K.J."/>
            <person name="Arakane Y."/>
            <person name="Beeman R.W."/>
            <person name="Zhu Q."/>
            <person name="Hogenkamp D."/>
            <person name="Dixit R."/>
            <person name="Oppert B."/>
            <person name="Jiang H."/>
            <person name="Zou Z."/>
            <person name="Marshall J."/>
            <person name="Elpidina E."/>
            <person name="Vinokurov K."/>
            <person name="Oppert C."/>
            <person name="Zou Z."/>
            <person name="Evans J."/>
            <person name="Lu Z."/>
            <person name="Zhao P."/>
            <person name="Sumathipala N."/>
            <person name="Altincicek B."/>
            <person name="Vilcinskas A."/>
            <person name="Williams M."/>
            <person name="Hultmark D."/>
            <person name="Hetru C."/>
            <person name="Jiang H."/>
            <person name="Grimmelikhuijzen C.J."/>
            <person name="Hauser F."/>
            <person name="Cazzamali G."/>
            <person name="Williamson M."/>
            <person name="Park Y."/>
            <person name="Li B."/>
            <person name="Tanaka Y."/>
            <person name="Predel R."/>
            <person name="Neupert S."/>
            <person name="Schachtner J."/>
            <person name="Verleyen P."/>
            <person name="Raible F."/>
            <person name="Bork P."/>
            <person name="Friedrich M."/>
            <person name="Walden K.K."/>
            <person name="Robertson H.M."/>
            <person name="Angeli S."/>
            <person name="Foret S."/>
            <person name="Bucher G."/>
            <person name="Schuetz S."/>
            <person name="Maleszka R."/>
            <person name="Wimmer E.A."/>
            <person name="Beeman R.W."/>
            <person name="Lorenzen M."/>
            <person name="Tomoyasu Y."/>
            <person name="Miller S.C."/>
            <person name="Grossmann D."/>
            <person name="Bucher G."/>
        </authorList>
    </citation>
    <scope>NUCLEOTIDE SEQUENCE [LARGE SCALE GENOMIC DNA]</scope>
    <source>
        <strain evidence="2 3">Georgia GA2</strain>
    </source>
</reference>
<dbReference type="EMBL" id="KQ972684">
    <property type="protein sequence ID" value="EFA12343.1"/>
    <property type="molecule type" value="Genomic_DNA"/>
</dbReference>
<dbReference type="HOGENOM" id="CLU_1047084_0_0_1"/>
<sequence length="266" mass="30788">MDKRLALELDKARRQVKQKVRSLSSHIASSQRRFATHIQPLTDPIKSLISEIKHEREFVPKQEKISTHHEVKQPEAKRLFDSTTTSRSTTSLDPRFSLMRQHAAASTPREEGESLRNVTIGKLQETLINLSKTDAFRHFLKQWTGLPRQYIEDMIIDTENKFDHQYDRKNYKPNAQILGNVGNKYKTIIRHFSRQPLPFQEHRASQSPPFYSDTEESLDADQGQSTPVQQRSRSSSLSILVPPARKQYPRLCNIPAIQRLQAQGHE</sequence>
<dbReference type="InParanoid" id="D7ELT7"/>
<accession>D7ELT7</accession>
<name>D7ELT7_TRICA</name>
<dbReference type="PANTHER" id="PTHR35374:SF1">
    <property type="entry name" value="PROTEIN KINASE DOMAIN-CONTAINING PROTEIN"/>
    <property type="match status" value="1"/>
</dbReference>
<keyword evidence="3" id="KW-1185">Reference proteome</keyword>
<feature type="compositionally biased region" description="Low complexity" evidence="1">
    <location>
        <begin position="227"/>
        <end position="239"/>
    </location>
</feature>
<protein>
    <submittedName>
        <fullName evidence="2">Uncharacterized protein</fullName>
    </submittedName>
</protein>
<reference evidence="2 3" key="2">
    <citation type="journal article" date="2010" name="Nucleic Acids Res.">
        <title>BeetleBase in 2010: revisions to provide comprehensive genomic information for Tribolium castaneum.</title>
        <authorList>
            <person name="Kim H.S."/>
            <person name="Murphy T."/>
            <person name="Xia J."/>
            <person name="Caragea D."/>
            <person name="Park Y."/>
            <person name="Beeman R.W."/>
            <person name="Lorenzen M.D."/>
            <person name="Butcher S."/>
            <person name="Manak J.R."/>
            <person name="Brown S.J."/>
        </authorList>
    </citation>
    <scope>NUCLEOTIDE SEQUENCE [LARGE SCALE GENOMIC DNA]</scope>
    <source>
        <strain evidence="2 3">Georgia GA2</strain>
    </source>
</reference>
<dbReference type="Proteomes" id="UP000007266">
    <property type="component" value="Unassembled WGS sequence"/>
</dbReference>
<feature type="region of interest" description="Disordered" evidence="1">
    <location>
        <begin position="196"/>
        <end position="239"/>
    </location>
</feature>
<evidence type="ECO:0000313" key="2">
    <source>
        <dbReference type="EMBL" id="EFA12343.1"/>
    </source>
</evidence>